<dbReference type="EMBL" id="UINC01222663">
    <property type="protein sequence ID" value="SVE51541.1"/>
    <property type="molecule type" value="Genomic_DNA"/>
</dbReference>
<evidence type="ECO:0008006" key="3">
    <source>
        <dbReference type="Google" id="ProtNLM"/>
    </source>
</evidence>
<dbReference type="InterPro" id="IPR011701">
    <property type="entry name" value="MFS"/>
</dbReference>
<feature type="transmembrane region" description="Helical" evidence="1">
    <location>
        <begin position="30"/>
        <end position="48"/>
    </location>
</feature>
<keyword evidence="1" id="KW-0812">Transmembrane</keyword>
<dbReference type="SUPFAM" id="SSF103473">
    <property type="entry name" value="MFS general substrate transporter"/>
    <property type="match status" value="1"/>
</dbReference>
<reference evidence="2" key="1">
    <citation type="submission" date="2018-05" db="EMBL/GenBank/DDBJ databases">
        <authorList>
            <person name="Lanie J.A."/>
            <person name="Ng W.-L."/>
            <person name="Kazmierczak K.M."/>
            <person name="Andrzejewski T.M."/>
            <person name="Davidsen T.M."/>
            <person name="Wayne K.J."/>
            <person name="Tettelin H."/>
            <person name="Glass J.I."/>
            <person name="Rusch D."/>
            <person name="Podicherti R."/>
            <person name="Tsui H.-C.T."/>
            <person name="Winkler M.E."/>
        </authorList>
    </citation>
    <scope>NUCLEOTIDE SEQUENCE</scope>
</reference>
<keyword evidence="1" id="KW-1133">Transmembrane helix</keyword>
<proteinExistence type="predicted"/>
<accession>A0A383E485</accession>
<gene>
    <name evidence="2" type="ORF">METZ01_LOCUS504395</name>
</gene>
<feature type="transmembrane region" description="Helical" evidence="1">
    <location>
        <begin position="54"/>
        <end position="72"/>
    </location>
</feature>
<organism evidence="2">
    <name type="scientific">marine metagenome</name>
    <dbReference type="NCBI Taxonomy" id="408172"/>
    <lineage>
        <taxon>unclassified sequences</taxon>
        <taxon>metagenomes</taxon>
        <taxon>ecological metagenomes</taxon>
    </lineage>
</organism>
<dbReference type="InterPro" id="IPR036259">
    <property type="entry name" value="MFS_trans_sf"/>
</dbReference>
<dbReference type="Pfam" id="PF07690">
    <property type="entry name" value="MFS_1"/>
    <property type="match status" value="1"/>
</dbReference>
<evidence type="ECO:0000256" key="1">
    <source>
        <dbReference type="SAM" id="Phobius"/>
    </source>
</evidence>
<dbReference type="GO" id="GO:0022857">
    <property type="term" value="F:transmembrane transporter activity"/>
    <property type="evidence" value="ECO:0007669"/>
    <property type="project" value="InterPro"/>
</dbReference>
<evidence type="ECO:0000313" key="2">
    <source>
        <dbReference type="EMBL" id="SVE51541.1"/>
    </source>
</evidence>
<dbReference type="AlphaFoldDB" id="A0A383E485"/>
<protein>
    <recommendedName>
        <fullName evidence="3">Major facilitator superfamily (MFS) profile domain-containing protein</fullName>
    </recommendedName>
</protein>
<name>A0A383E485_9ZZZZ</name>
<dbReference type="Gene3D" id="1.20.1250.20">
    <property type="entry name" value="MFS general substrate transporter like domains"/>
    <property type="match status" value="1"/>
</dbReference>
<keyword evidence="1" id="KW-0472">Membrane</keyword>
<sequence length="77" mass="7582">MTICAVGAQSLIQDAVDGAMRGRVLSLYGLAFRAGVALGSLIIGALAADFGLPWPVGIAALACIAAAILAGIGKRTA</sequence>